<keyword evidence="4" id="KW-1185">Reference proteome</keyword>
<dbReference type="PANTHER" id="PTHR46127">
    <property type="entry name" value="CILIA- AND FLAGELLA-ASSOCIATED PROTEIN 65"/>
    <property type="match status" value="1"/>
</dbReference>
<reference evidence="3" key="1">
    <citation type="submission" date="2022-03" db="EMBL/GenBank/DDBJ databases">
        <title>Draft genome sequence of Aduncisulcus paluster, a free-living microaerophilic Fornicata.</title>
        <authorList>
            <person name="Yuyama I."/>
            <person name="Kume K."/>
            <person name="Tamura T."/>
            <person name="Inagaki Y."/>
            <person name="Hashimoto T."/>
        </authorList>
    </citation>
    <scope>NUCLEOTIDE SEQUENCE</scope>
    <source>
        <strain evidence="3">NY0171</strain>
    </source>
</reference>
<evidence type="ECO:0000256" key="1">
    <source>
        <dbReference type="SAM" id="Coils"/>
    </source>
</evidence>
<feature type="coiled-coil region" evidence="1">
    <location>
        <begin position="736"/>
        <end position="763"/>
    </location>
</feature>
<organism evidence="3 4">
    <name type="scientific">Aduncisulcus paluster</name>
    <dbReference type="NCBI Taxonomy" id="2918883"/>
    <lineage>
        <taxon>Eukaryota</taxon>
        <taxon>Metamonada</taxon>
        <taxon>Carpediemonas-like organisms</taxon>
        <taxon>Aduncisulcus</taxon>
    </lineage>
</organism>
<name>A0ABQ5KJC2_9EUKA</name>
<feature type="region of interest" description="Disordered" evidence="2">
    <location>
        <begin position="504"/>
        <end position="529"/>
    </location>
</feature>
<proteinExistence type="predicted"/>
<protein>
    <submittedName>
        <fullName evidence="3">Uncharacterized protein</fullName>
    </submittedName>
</protein>
<sequence length="1005" mass="109989">LIVRNNGAYDVVVTADPFGNAFSSLRQLNAGSSIFELASSQPFVVPAWGHAPLHVIFSPIRPIHYSCLLPLSIRPAQPSDYEDEGEVDIRAVTAMSVIGDTSKEFSLLTSRNTSMARPVTVVSRLKGRKEQRSTMPLRRGRRRMRRGVCVVKDRIIKKGDGNMGEVVIGSVGCGVPLVATKRRMVLKQKEEPLVLDTGIKMPQVPSLKLEHQPSRSRNRITSVAPGKHIHDLGGNVNSGLDAVSVFAGKIPTEFQQVTSENLDKGDLSSLVPSGTLVSIVLHGYGFMPIPQESSKAISESEQVMPLLSGSNKTCVVTLKDIENVTSLDTEISERAMRDSRQPTIKTPAQTGKIPLLPSKTPMSLIPHEFSSLSPKHIHNNPLCCYEEREGCCPVVLSPSLMSFGLLPTSSTCMGMVMLSNMSENSSFSFKWHRDQFLSTIFSSEEDQLEQGGCDVTVSPTTGEIAPGGVVCCRVKLRAGVDSMVVLQRLLCDLHEISTPSFVIDFPRSSRDGGQGSQGGERGSLSGLSPGYNGMDASLASSTHHEFIAPDDAGMLSGSVLNASRLSPTSALKGDGMISIPSQQPHEEVFAEKSTNLSKFLRSSGHRPSLDHTYTEKWTDTKKKEDRLKKKLKVRRRRDMLSRVERGISGLHEPGLDLSNQPDGSASVALAHRHAHPLRGGARLSAVIATTRSSRMRTVEQGLTYGFGEELEDDSVVKAEEVALNTMVSGERAPAAVRKRKEVIEQCQKEMDQMREREQALSTMNAVCLNPKEHPWNKFSSGADKTTSFQLHLLVAAHTHSTEDMWLFRDQPGALGHGCDAVRMLTRKQPASSSASAVDKSGEPAFGELLKRGVSASFIPHDLQDILTHTTVSHHPLPSHILLPASLTTSLQDPLVSRMQEGIYQSVINMKESEELTPFSHIQSDGISGRGGVLWTVNEETEDDRKRDTPLSRIEKLRQKQAKSDLIACDGLTQARIKHTIDNEEEEAARFLMADSIFRAISEVYC</sequence>
<dbReference type="PANTHER" id="PTHR46127:SF1">
    <property type="entry name" value="CILIA- AND FLAGELLA-ASSOCIATED PROTEIN 65"/>
    <property type="match status" value="1"/>
</dbReference>
<feature type="non-terminal residue" evidence="3">
    <location>
        <position position="1"/>
    </location>
</feature>
<dbReference type="Proteomes" id="UP001057375">
    <property type="component" value="Unassembled WGS sequence"/>
</dbReference>
<keyword evidence="1" id="KW-0175">Coiled coil</keyword>
<dbReference type="InterPro" id="IPR052614">
    <property type="entry name" value="CFAP65"/>
</dbReference>
<feature type="region of interest" description="Disordered" evidence="2">
    <location>
        <begin position="335"/>
        <end position="357"/>
    </location>
</feature>
<comment type="caution">
    <text evidence="3">The sequence shown here is derived from an EMBL/GenBank/DDBJ whole genome shotgun (WGS) entry which is preliminary data.</text>
</comment>
<feature type="compositionally biased region" description="Gly residues" evidence="2">
    <location>
        <begin position="512"/>
        <end position="521"/>
    </location>
</feature>
<accession>A0ABQ5KJC2</accession>
<evidence type="ECO:0000313" key="3">
    <source>
        <dbReference type="EMBL" id="GKT32622.1"/>
    </source>
</evidence>
<evidence type="ECO:0000256" key="2">
    <source>
        <dbReference type="SAM" id="MobiDB-lite"/>
    </source>
</evidence>
<evidence type="ECO:0000313" key="4">
    <source>
        <dbReference type="Proteomes" id="UP001057375"/>
    </source>
</evidence>
<dbReference type="EMBL" id="BQXS01010018">
    <property type="protein sequence ID" value="GKT32622.1"/>
    <property type="molecule type" value="Genomic_DNA"/>
</dbReference>
<gene>
    <name evidence="3" type="ORF">ADUPG1_006730</name>
</gene>